<dbReference type="InterPro" id="IPR001680">
    <property type="entry name" value="WD40_rpt"/>
</dbReference>
<evidence type="ECO:0000256" key="1">
    <source>
        <dbReference type="ARBA" id="ARBA00004604"/>
    </source>
</evidence>
<keyword evidence="2" id="KW-0690">Ribosome biogenesis</keyword>
<proteinExistence type="predicted"/>
<dbReference type="InterPro" id="IPR053826">
    <property type="entry name" value="WDR75"/>
</dbReference>
<feature type="region of interest" description="Disordered" evidence="9">
    <location>
        <begin position="501"/>
        <end position="521"/>
    </location>
</feature>
<dbReference type="InterPro" id="IPR011047">
    <property type="entry name" value="Quinoprotein_ADH-like_sf"/>
</dbReference>
<dbReference type="Pfam" id="PF23869">
    <property type="entry name" value="Beta-prop_WDR75_1st"/>
    <property type="match status" value="1"/>
</dbReference>
<feature type="compositionally biased region" description="Low complexity" evidence="9">
    <location>
        <begin position="1"/>
        <end position="13"/>
    </location>
</feature>
<accession>A0ABP0E0Z2</accession>
<dbReference type="PROSITE" id="PS50294">
    <property type="entry name" value="WD_REPEATS_REGION"/>
    <property type="match status" value="1"/>
</dbReference>
<dbReference type="SUPFAM" id="SSF50974">
    <property type="entry name" value="Nitrous oxide reductase, N-terminal domain"/>
    <property type="match status" value="1"/>
</dbReference>
<dbReference type="PROSITE" id="PS50082">
    <property type="entry name" value="WD_REPEATS_2"/>
    <property type="match status" value="1"/>
</dbReference>
<feature type="region of interest" description="Disordered" evidence="9">
    <location>
        <begin position="695"/>
        <end position="715"/>
    </location>
</feature>
<gene>
    <name evidence="10" type="primary">NAN1</name>
    <name evidence="10" type="ORF">SEPCBS119000_005847</name>
</gene>
<organism evidence="10 11">
    <name type="scientific">Sporothrix epigloea</name>
    <dbReference type="NCBI Taxonomy" id="1892477"/>
    <lineage>
        <taxon>Eukaryota</taxon>
        <taxon>Fungi</taxon>
        <taxon>Dikarya</taxon>
        <taxon>Ascomycota</taxon>
        <taxon>Pezizomycotina</taxon>
        <taxon>Sordariomycetes</taxon>
        <taxon>Sordariomycetidae</taxon>
        <taxon>Ophiostomatales</taxon>
        <taxon>Ophiostomataceae</taxon>
        <taxon>Sporothrix</taxon>
    </lineage>
</organism>
<feature type="region of interest" description="Disordered" evidence="9">
    <location>
        <begin position="1"/>
        <end position="58"/>
    </location>
</feature>
<evidence type="ECO:0000256" key="4">
    <source>
        <dbReference type="ARBA" id="ARBA00022574"/>
    </source>
</evidence>
<reference evidence="10 11" key="1">
    <citation type="submission" date="2024-01" db="EMBL/GenBank/DDBJ databases">
        <authorList>
            <person name="Allen C."/>
            <person name="Tagirdzhanova G."/>
        </authorList>
    </citation>
    <scope>NUCLEOTIDE SEQUENCE [LARGE SCALE GENOMIC DNA]</scope>
    <source>
        <strain evidence="10 11">CBS 119000</strain>
    </source>
</reference>
<keyword evidence="6" id="KW-0804">Transcription</keyword>
<evidence type="ECO:0000256" key="5">
    <source>
        <dbReference type="ARBA" id="ARBA00022737"/>
    </source>
</evidence>
<dbReference type="SUPFAM" id="SSF50998">
    <property type="entry name" value="Quinoprotein alcohol dehydrogenase-like"/>
    <property type="match status" value="1"/>
</dbReference>
<dbReference type="SMART" id="SM00320">
    <property type="entry name" value="WD40"/>
    <property type="match status" value="4"/>
</dbReference>
<evidence type="ECO:0000256" key="9">
    <source>
        <dbReference type="SAM" id="MobiDB-lite"/>
    </source>
</evidence>
<evidence type="ECO:0000256" key="2">
    <source>
        <dbReference type="ARBA" id="ARBA00022517"/>
    </source>
</evidence>
<dbReference type="InterPro" id="IPR011045">
    <property type="entry name" value="N2O_reductase_N"/>
</dbReference>
<keyword evidence="3" id="KW-0698">rRNA processing</keyword>
<comment type="subcellular location">
    <subcellularLocation>
        <location evidence="1">Nucleus</location>
        <location evidence="1">Nucleolus</location>
    </subcellularLocation>
</comment>
<evidence type="ECO:0000313" key="10">
    <source>
        <dbReference type="EMBL" id="CAK7273809.1"/>
    </source>
</evidence>
<protein>
    <submittedName>
        <fullName evidence="10">NET1-associated nuclear protein 1</fullName>
    </submittedName>
</protein>
<keyword evidence="11" id="KW-1185">Reference proteome</keyword>
<feature type="compositionally biased region" description="Basic and acidic residues" evidence="9">
    <location>
        <begin position="21"/>
        <end position="41"/>
    </location>
</feature>
<name>A0ABP0E0Z2_9PEZI</name>
<evidence type="ECO:0000256" key="6">
    <source>
        <dbReference type="ARBA" id="ARBA00023163"/>
    </source>
</evidence>
<keyword evidence="7" id="KW-0539">Nucleus</keyword>
<evidence type="ECO:0000313" key="11">
    <source>
        <dbReference type="Proteomes" id="UP001642502"/>
    </source>
</evidence>
<evidence type="ECO:0000256" key="8">
    <source>
        <dbReference type="PROSITE-ProRule" id="PRU00221"/>
    </source>
</evidence>
<dbReference type="EMBL" id="CAWUON010000122">
    <property type="protein sequence ID" value="CAK7273809.1"/>
    <property type="molecule type" value="Genomic_DNA"/>
</dbReference>
<feature type="compositionally biased region" description="Acidic residues" evidence="9">
    <location>
        <begin position="924"/>
        <end position="942"/>
    </location>
</feature>
<dbReference type="Proteomes" id="UP001642502">
    <property type="component" value="Unassembled WGS sequence"/>
</dbReference>
<evidence type="ECO:0000256" key="3">
    <source>
        <dbReference type="ARBA" id="ARBA00022552"/>
    </source>
</evidence>
<feature type="compositionally biased region" description="Polar residues" evidence="9">
    <location>
        <begin position="506"/>
        <end position="517"/>
    </location>
</feature>
<dbReference type="InterPro" id="IPR015943">
    <property type="entry name" value="WD40/YVTN_repeat-like_dom_sf"/>
</dbReference>
<dbReference type="PANTHER" id="PTHR44215">
    <property type="entry name" value="WD REPEAT-CONTAINING PROTEIN 75"/>
    <property type="match status" value="1"/>
</dbReference>
<feature type="repeat" description="WD" evidence="8">
    <location>
        <begin position="340"/>
        <end position="381"/>
    </location>
</feature>
<sequence>MPSKKAAAAAAADSQKKRKRDKAEEAAHSKKRRGQAEKETAAEQTPRLNGGAGELVQPESRAIANRPTTWKLSEPMGGSMSDIDPIFTPDEEHIIIVYRTSIQIFSTADSLLERRIKLPEQNGAARIVAAALSPQSSELVWIGCAHGALYRANWTSGEIERIKRKQQPAPRLAGLTAELVQLGPLTKEVLYLSEGVPNAWSVVAYDATMLAKTTGRILFTAPGGSSATAIDLLRTANDGRFVVGASGKTVFVGGLKTTESKTAGTVNDLAYQFYSLDAADDVSCLDVRATVHKKRGACLDLVIGCLRGAIYVYDDILNRLQLAAAESSRKKKVGVRPQKHHWHSRSVNAVKWSRDGNYFISGGPESVLVVWQTETSKLDFLPHLSASIENIVVSPRGASYALHLDDNSSMVVSTAEMKPVFYVSGLQTLTLAPAPAKDANVRRAFQPMEAITKPIPAAVDPSDASRIWLRVGNGQKASLTGEMPSSSLLQTFDVSSFRSVGKQPLARTNPTDANMTRSGMPVTEPTITQLCASRDGRWLASVDEWQPPERDMSGLPGEASLQREWARDRREVHLKFWSVTDRSSSGDDDKDGVTSAVPEQYELVTRIDEAHFTNKAETIFAVEADTRHASRFATLGDDGVVRFWGVKTRMRDGLVAKDDRGRPLLSWQCTQSVPLPLGESDDDASKTASLFGSSALTTPKETHSNKDSSQASRRSGALAFSEDGSTVFAAFGSSDGSAVLYTIDAESGVVRGTLQGLFRGAVRGIAVMGASLVLLSADLRVYDIVADELRYGLRIVENVAAADLGAALNLTQMAVGRLSNTFIVAVPYKLGEASTTTAASSARFVSRLIVYSPDQPEPLFTKNLPYLVVSLLPAVGLSGFLAIDSAAQVWSIADAADTTSLGQSLADLNLPTVESAPVELNGDAGEESEDNADDEEDEEMNDANDAGTAVGEDDNTYGVEDMHDVVIAPQKLKEIFEAAPATAGTSIEALFWQVSGLLSSLPSVAEAA</sequence>
<keyword evidence="5" id="KW-0677">Repeat</keyword>
<comment type="caution">
    <text evidence="10">The sequence shown here is derived from an EMBL/GenBank/DDBJ whole genome shotgun (WGS) entry which is preliminary data.</text>
</comment>
<feature type="region of interest" description="Disordered" evidence="9">
    <location>
        <begin position="916"/>
        <end position="955"/>
    </location>
</feature>
<keyword evidence="4 8" id="KW-0853">WD repeat</keyword>
<dbReference type="CDD" id="cd23952">
    <property type="entry name" value="Utp17_CTD"/>
    <property type="match status" value="1"/>
</dbReference>
<dbReference type="Gene3D" id="2.130.10.10">
    <property type="entry name" value="YVTN repeat-like/Quinoprotein amine dehydrogenase"/>
    <property type="match status" value="2"/>
</dbReference>
<dbReference type="PANTHER" id="PTHR44215:SF1">
    <property type="entry name" value="WD REPEAT-CONTAINING PROTEIN 75"/>
    <property type="match status" value="1"/>
</dbReference>
<evidence type="ECO:0000256" key="7">
    <source>
        <dbReference type="ARBA" id="ARBA00023242"/>
    </source>
</evidence>